<feature type="region of interest" description="Disordered" evidence="1">
    <location>
        <begin position="1"/>
        <end position="23"/>
    </location>
</feature>
<dbReference type="Proteomes" id="UP000004358">
    <property type="component" value="Unassembled WGS sequence"/>
</dbReference>
<accession>A3ZW66</accession>
<evidence type="ECO:0000256" key="1">
    <source>
        <dbReference type="SAM" id="MobiDB-lite"/>
    </source>
</evidence>
<dbReference type="EMBL" id="AANZ01000014">
    <property type="protein sequence ID" value="EAQ79564.1"/>
    <property type="molecule type" value="Genomic_DNA"/>
</dbReference>
<evidence type="ECO:0000313" key="3">
    <source>
        <dbReference type="Proteomes" id="UP000004358"/>
    </source>
</evidence>
<evidence type="ECO:0000313" key="2">
    <source>
        <dbReference type="EMBL" id="EAQ79564.1"/>
    </source>
</evidence>
<name>A3ZW66_9BACT</name>
<organism evidence="2 3">
    <name type="scientific">Blastopirellula marina DSM 3645</name>
    <dbReference type="NCBI Taxonomy" id="314230"/>
    <lineage>
        <taxon>Bacteria</taxon>
        <taxon>Pseudomonadati</taxon>
        <taxon>Planctomycetota</taxon>
        <taxon>Planctomycetia</taxon>
        <taxon>Pirellulales</taxon>
        <taxon>Pirellulaceae</taxon>
        <taxon>Blastopirellula</taxon>
    </lineage>
</organism>
<protein>
    <submittedName>
        <fullName evidence="2">Uncharacterized protein</fullName>
    </submittedName>
</protein>
<dbReference type="AlphaFoldDB" id="A3ZW66"/>
<gene>
    <name evidence="2" type="ORF">DSM3645_03773</name>
</gene>
<dbReference type="STRING" id="314230.DSM3645_03773"/>
<dbReference type="HOGENOM" id="CLU_3132896_0_0_0"/>
<feature type="compositionally biased region" description="Polar residues" evidence="1">
    <location>
        <begin position="8"/>
        <end position="21"/>
    </location>
</feature>
<reference evidence="2 3" key="1">
    <citation type="submission" date="2006-02" db="EMBL/GenBank/DDBJ databases">
        <authorList>
            <person name="Amann R."/>
            <person name="Ferriera S."/>
            <person name="Johnson J."/>
            <person name="Kravitz S."/>
            <person name="Halpern A."/>
            <person name="Remington K."/>
            <person name="Beeson K."/>
            <person name="Tran B."/>
            <person name="Rogers Y.-H."/>
            <person name="Friedman R."/>
            <person name="Venter J.C."/>
        </authorList>
    </citation>
    <scope>NUCLEOTIDE SEQUENCE [LARGE SCALE GENOMIC DNA]</scope>
    <source>
        <strain evidence="2 3">DSM 3645</strain>
    </source>
</reference>
<sequence length="49" mass="5175">MHGRRKCQQNSGSNAKGSPDQSFAPAFRIAADLLKSEDSIASPSDVRAA</sequence>
<proteinExistence type="predicted"/>
<comment type="caution">
    <text evidence="2">The sequence shown here is derived from an EMBL/GenBank/DDBJ whole genome shotgun (WGS) entry which is preliminary data.</text>
</comment>